<gene>
    <name evidence="20" type="primary">LOC110984806</name>
</gene>
<comment type="subcellular location">
    <subcellularLocation>
        <location evidence="1">Membrane</location>
    </subcellularLocation>
</comment>
<evidence type="ECO:0000256" key="5">
    <source>
        <dbReference type="ARBA" id="ARBA00022737"/>
    </source>
</evidence>
<dbReference type="SMART" id="SM00042">
    <property type="entry name" value="CUB"/>
    <property type="match status" value="6"/>
</dbReference>
<dbReference type="PROSITE" id="PS51220">
    <property type="entry name" value="NIDO"/>
    <property type="match status" value="1"/>
</dbReference>
<dbReference type="InterPro" id="IPR024731">
    <property type="entry name" value="NELL2-like_EGF"/>
</dbReference>
<dbReference type="PROSITE" id="PS50856">
    <property type="entry name" value="AMOP"/>
    <property type="match status" value="1"/>
</dbReference>
<feature type="disulfide bond" evidence="10">
    <location>
        <begin position="460"/>
        <end position="472"/>
    </location>
</feature>
<dbReference type="PROSITE" id="PS00010">
    <property type="entry name" value="ASX_HYDROXYL"/>
    <property type="match status" value="1"/>
</dbReference>
<dbReference type="Gene3D" id="2.60.120.290">
    <property type="entry name" value="Spermadhesin, CUB domain"/>
    <property type="match status" value="6"/>
</dbReference>
<feature type="disulfide bond" evidence="10">
    <location>
        <begin position="779"/>
        <end position="797"/>
    </location>
</feature>
<dbReference type="GeneID" id="110984806"/>
<dbReference type="PROSITE" id="PS01209">
    <property type="entry name" value="LDLRA_1"/>
    <property type="match status" value="2"/>
</dbReference>
<feature type="domain" description="AMOP" evidence="15">
    <location>
        <begin position="1634"/>
        <end position="1775"/>
    </location>
</feature>
<dbReference type="InterPro" id="IPR000152">
    <property type="entry name" value="EGF-type_Asp/Asn_hydroxyl_site"/>
</dbReference>
<evidence type="ECO:0000256" key="10">
    <source>
        <dbReference type="PROSITE-ProRule" id="PRU00124"/>
    </source>
</evidence>
<feature type="domain" description="NIDO" evidence="17">
    <location>
        <begin position="1477"/>
        <end position="1631"/>
    </location>
</feature>
<dbReference type="PROSITE" id="PS50068">
    <property type="entry name" value="LDLRA_2"/>
    <property type="match status" value="6"/>
</dbReference>
<dbReference type="InterPro" id="IPR000859">
    <property type="entry name" value="CUB_dom"/>
</dbReference>
<dbReference type="SMART" id="SM00192">
    <property type="entry name" value="LDLa"/>
    <property type="match status" value="6"/>
</dbReference>
<dbReference type="Pfam" id="PF12947">
    <property type="entry name" value="EGF_3"/>
    <property type="match status" value="1"/>
</dbReference>
<feature type="disulfide bond" evidence="10">
    <location>
        <begin position="772"/>
        <end position="784"/>
    </location>
</feature>
<dbReference type="SUPFAM" id="SSF49854">
    <property type="entry name" value="Spermadhesin, CUB domain"/>
    <property type="match status" value="6"/>
</dbReference>
<feature type="disulfide bond" evidence="10">
    <location>
        <begin position="302"/>
        <end position="314"/>
    </location>
</feature>
<comment type="caution">
    <text evidence="9">Lacks conserved residue(s) required for the propagation of feature annotation.</text>
</comment>
<dbReference type="Proteomes" id="UP000694845">
    <property type="component" value="Unplaced"/>
</dbReference>
<evidence type="ECO:0000259" key="16">
    <source>
        <dbReference type="PROSITE" id="PS50958"/>
    </source>
</evidence>
<feature type="disulfide bond" evidence="10">
    <location>
        <begin position="321"/>
        <end position="336"/>
    </location>
</feature>
<dbReference type="Pfam" id="PF00094">
    <property type="entry name" value="VWD"/>
    <property type="match status" value="1"/>
</dbReference>
<feature type="domain" description="CUB" evidence="12">
    <location>
        <begin position="24"/>
        <end position="139"/>
    </location>
</feature>
<feature type="disulfide bond" evidence="10">
    <location>
        <begin position="935"/>
        <end position="953"/>
    </location>
</feature>
<evidence type="ECO:0000256" key="3">
    <source>
        <dbReference type="ARBA" id="ARBA00022692"/>
    </source>
</evidence>
<organism evidence="19 20">
    <name type="scientific">Acanthaster planci</name>
    <name type="common">Crown-of-thorns starfish</name>
    <dbReference type="NCBI Taxonomy" id="133434"/>
    <lineage>
        <taxon>Eukaryota</taxon>
        <taxon>Metazoa</taxon>
        <taxon>Echinodermata</taxon>
        <taxon>Eleutherozoa</taxon>
        <taxon>Asterozoa</taxon>
        <taxon>Asteroidea</taxon>
        <taxon>Valvatacea</taxon>
        <taxon>Valvatida</taxon>
        <taxon>Acanthasteridae</taxon>
        <taxon>Acanthaster</taxon>
    </lineage>
</organism>
<feature type="disulfide bond" evidence="10">
    <location>
        <begin position="154"/>
        <end position="172"/>
    </location>
</feature>
<feature type="disulfide bond" evidence="10">
    <location>
        <begin position="166"/>
        <end position="181"/>
    </location>
</feature>
<accession>A0A8B7Z5W9</accession>
<dbReference type="InterPro" id="IPR051495">
    <property type="entry name" value="Epithelial_Barrier/Signaling"/>
</dbReference>
<dbReference type="SMART" id="SM00201">
    <property type="entry name" value="SO"/>
    <property type="match status" value="1"/>
</dbReference>
<feature type="domain" description="CUB" evidence="12">
    <location>
        <begin position="172"/>
        <end position="294"/>
    </location>
</feature>
<evidence type="ECO:0000256" key="4">
    <source>
        <dbReference type="ARBA" id="ARBA00022729"/>
    </source>
</evidence>
<evidence type="ECO:0000259" key="13">
    <source>
        <dbReference type="PROSITE" id="PS50026"/>
    </source>
</evidence>
<dbReference type="SMART" id="SM00179">
    <property type="entry name" value="EGF_CA"/>
    <property type="match status" value="1"/>
</dbReference>
<dbReference type="RefSeq" id="XP_022101029.1">
    <property type="nucleotide sequence ID" value="XM_022245337.1"/>
</dbReference>
<feature type="domain" description="CUB" evidence="12">
    <location>
        <begin position="494"/>
        <end position="607"/>
    </location>
</feature>
<feature type="disulfide bond" evidence="10">
    <location>
        <begin position="467"/>
        <end position="485"/>
    </location>
</feature>
<dbReference type="InterPro" id="IPR001881">
    <property type="entry name" value="EGF-like_Ca-bd_dom"/>
</dbReference>
<evidence type="ECO:0000256" key="11">
    <source>
        <dbReference type="SAM" id="SignalP"/>
    </source>
</evidence>
<feature type="domain" description="CUB" evidence="12">
    <location>
        <begin position="649"/>
        <end position="764"/>
    </location>
</feature>
<keyword evidence="2 9" id="KW-0245">EGF-like domain</keyword>
<dbReference type="OMA" id="AMWLSFE"/>
<feature type="disulfide bond" evidence="10">
    <location>
        <begin position="147"/>
        <end position="159"/>
    </location>
</feature>
<feature type="disulfide bond" evidence="10">
    <location>
        <begin position="479"/>
        <end position="494"/>
    </location>
</feature>
<dbReference type="PROSITE" id="PS00524">
    <property type="entry name" value="SMB_1"/>
    <property type="match status" value="1"/>
</dbReference>
<dbReference type="KEGG" id="aplc:110984806"/>
<evidence type="ECO:0000313" key="20">
    <source>
        <dbReference type="RefSeq" id="XP_022101029.1"/>
    </source>
</evidence>
<dbReference type="Pfam" id="PF06119">
    <property type="entry name" value="NIDO"/>
    <property type="match status" value="1"/>
</dbReference>
<feature type="disulfide bond" evidence="10">
    <location>
        <begin position="309"/>
        <end position="327"/>
    </location>
</feature>
<evidence type="ECO:0000259" key="18">
    <source>
        <dbReference type="PROSITE" id="PS51233"/>
    </source>
</evidence>
<dbReference type="InterPro" id="IPR023415">
    <property type="entry name" value="LDLR_class-A_CS"/>
</dbReference>
<feature type="disulfide bond" evidence="10">
    <location>
        <begin position="634"/>
        <end position="649"/>
    </location>
</feature>
<dbReference type="Pfam" id="PF01033">
    <property type="entry name" value="Somatomedin_B"/>
    <property type="match status" value="1"/>
</dbReference>
<dbReference type="Gene3D" id="4.10.400.10">
    <property type="entry name" value="Low-density Lipoprotein Receptor"/>
    <property type="match status" value="6"/>
</dbReference>
<dbReference type="Pfam" id="PF00057">
    <property type="entry name" value="Ldl_recept_a"/>
    <property type="match status" value="6"/>
</dbReference>
<keyword evidence="5" id="KW-0677">Repeat</keyword>
<dbReference type="PROSITE" id="PS50958">
    <property type="entry name" value="SMB_2"/>
    <property type="match status" value="1"/>
</dbReference>
<feature type="disulfide bond" evidence="10">
    <location>
        <begin position="615"/>
        <end position="627"/>
    </location>
</feature>
<dbReference type="PROSITE" id="PS51233">
    <property type="entry name" value="VWFD"/>
    <property type="match status" value="1"/>
</dbReference>
<feature type="domain" description="HYR" evidence="14">
    <location>
        <begin position="1056"/>
        <end position="1147"/>
    </location>
</feature>
<feature type="disulfide bond" evidence="10">
    <location>
        <begin position="791"/>
        <end position="806"/>
    </location>
</feature>
<dbReference type="Gene3D" id="4.10.410.20">
    <property type="match status" value="1"/>
</dbReference>
<dbReference type="InterPro" id="IPR005533">
    <property type="entry name" value="AMOP_dom"/>
</dbReference>
<feature type="chain" id="PRO_5034488795" evidence="11">
    <location>
        <begin position="28"/>
        <end position="2003"/>
    </location>
</feature>
<dbReference type="InterPro" id="IPR002172">
    <property type="entry name" value="LDrepeatLR_classA_rpt"/>
</dbReference>
<evidence type="ECO:0000313" key="19">
    <source>
        <dbReference type="Proteomes" id="UP000694845"/>
    </source>
</evidence>
<dbReference type="PROSITE" id="PS50026">
    <property type="entry name" value="EGF_3"/>
    <property type="match status" value="1"/>
</dbReference>
<evidence type="ECO:0000259" key="12">
    <source>
        <dbReference type="PROSITE" id="PS01180"/>
    </source>
</evidence>
<keyword evidence="6" id="KW-1133">Transmembrane helix</keyword>
<dbReference type="SMART" id="SM00539">
    <property type="entry name" value="NIDO"/>
    <property type="match status" value="1"/>
</dbReference>
<dbReference type="InterPro" id="IPR001846">
    <property type="entry name" value="VWF_type-D"/>
</dbReference>
<dbReference type="PANTHER" id="PTHR13802">
    <property type="entry name" value="MUCIN 4-RELATED"/>
    <property type="match status" value="1"/>
</dbReference>
<reference evidence="20" key="1">
    <citation type="submission" date="2025-08" db="UniProtKB">
        <authorList>
            <consortium name="RefSeq"/>
        </authorList>
    </citation>
    <scope>IDENTIFICATION</scope>
</reference>
<keyword evidence="7" id="KW-0472">Membrane</keyword>
<dbReference type="PROSITE" id="PS01180">
    <property type="entry name" value="CUB"/>
    <property type="match status" value="4"/>
</dbReference>
<dbReference type="PROSITE" id="PS50825">
    <property type="entry name" value="HYR"/>
    <property type="match status" value="1"/>
</dbReference>
<dbReference type="CDD" id="cd00112">
    <property type="entry name" value="LDLa"/>
    <property type="match status" value="6"/>
</dbReference>
<dbReference type="InterPro" id="IPR000742">
    <property type="entry name" value="EGF"/>
</dbReference>
<name>A0A8B7Z5W9_ACAPL</name>
<dbReference type="SUPFAM" id="SSF57424">
    <property type="entry name" value="LDL receptor-like module"/>
    <property type="match status" value="6"/>
</dbReference>
<evidence type="ECO:0000256" key="7">
    <source>
        <dbReference type="ARBA" id="ARBA00023136"/>
    </source>
</evidence>
<feature type="signal peptide" evidence="11">
    <location>
        <begin position="1"/>
        <end position="27"/>
    </location>
</feature>
<dbReference type="PRINTS" id="PR00261">
    <property type="entry name" value="LDLRECEPTOR"/>
</dbReference>
<dbReference type="InterPro" id="IPR003410">
    <property type="entry name" value="HYR_dom"/>
</dbReference>
<evidence type="ECO:0000259" key="14">
    <source>
        <dbReference type="PROSITE" id="PS50825"/>
    </source>
</evidence>
<keyword evidence="4 11" id="KW-0732">Signal</keyword>
<feature type="disulfide bond" evidence="10">
    <location>
        <begin position="622"/>
        <end position="640"/>
    </location>
</feature>
<proteinExistence type="predicted"/>
<dbReference type="SUPFAM" id="SSF90188">
    <property type="entry name" value="Somatomedin B domain"/>
    <property type="match status" value="1"/>
</dbReference>
<keyword evidence="8 10" id="KW-1015">Disulfide bond</keyword>
<feature type="domain" description="EGF-like" evidence="13">
    <location>
        <begin position="1014"/>
        <end position="1056"/>
    </location>
</feature>
<feature type="disulfide bond" evidence="10">
    <location>
        <begin position="947"/>
        <end position="962"/>
    </location>
</feature>
<keyword evidence="19" id="KW-1185">Reference proteome</keyword>
<dbReference type="GO" id="GO:0016020">
    <property type="term" value="C:membrane"/>
    <property type="evidence" value="ECO:0007669"/>
    <property type="project" value="UniProtKB-SubCell"/>
</dbReference>
<dbReference type="InterPro" id="IPR036024">
    <property type="entry name" value="Somatomedin_B-like_dom_sf"/>
</dbReference>
<dbReference type="InterPro" id="IPR036055">
    <property type="entry name" value="LDL_receptor-like_sf"/>
</dbReference>
<evidence type="ECO:0000256" key="6">
    <source>
        <dbReference type="ARBA" id="ARBA00022989"/>
    </source>
</evidence>
<dbReference type="GO" id="GO:0007160">
    <property type="term" value="P:cell-matrix adhesion"/>
    <property type="evidence" value="ECO:0007669"/>
    <property type="project" value="InterPro"/>
</dbReference>
<dbReference type="GO" id="GO:0005509">
    <property type="term" value="F:calcium ion binding"/>
    <property type="evidence" value="ECO:0007669"/>
    <property type="project" value="InterPro"/>
</dbReference>
<evidence type="ECO:0000259" key="15">
    <source>
        <dbReference type="PROSITE" id="PS50856"/>
    </source>
</evidence>
<evidence type="ECO:0000256" key="2">
    <source>
        <dbReference type="ARBA" id="ARBA00022536"/>
    </source>
</evidence>
<dbReference type="SMART" id="SM00216">
    <property type="entry name" value="VWD"/>
    <property type="match status" value="1"/>
</dbReference>
<dbReference type="CDD" id="cd00053">
    <property type="entry name" value="EGF"/>
    <property type="match status" value="1"/>
</dbReference>
<dbReference type="OrthoDB" id="4405280at2759"/>
<dbReference type="PROSITE" id="PS01186">
    <property type="entry name" value="EGF_2"/>
    <property type="match status" value="1"/>
</dbReference>
<sequence length="2003" mass="221706">MRRRCKVQTVLLVLLFAFEVLVSCVEAQDQNISITANESVRVGSPLFPNIYPNNVDRTWIIRTDEGRKILVTFFEFSTQLYRDYFRAGDGGNIGVDEFFVWSGNRLAPRLLSSGKQMWLRFTSNGATGARGFLFNAVSVPMTETLTCMPGDFDCGHSVCIDGAWQCDYTTDCRGSVDQSNCGEDRFVFIKKTETARLVSPNYPSYYPSDRDFTWIIQTEDDRRIRVSFSSFDTEYRHDYVQAGEGNVSAVNTFFEWSWRRTPPDVLSNGNTMWLKFHSDGSNSRPGFLISASSVPITDVLNCSQNEFDCGHSVCISGDWQCDYVIDCFGGGDELGCGRGDTIYLNSTETVELSPETYPSSYPLNIDSLWVIEAEENRKIQITFSKHVSVSGPYKFRAGDGNDSANENSVFFEWSRYSSPPDLHSAGRAMWLSFEPTGKSSTKFAFPLSASSIPMAATLVCSQGDFDCGHSVCIPAGWQCDDLTDCVDGSDEHDCDGPRFIFIGENETTQLVSTGYPNNYPNNVDITWILQTDEDRKINVTFHAFSTHWYGDYLRAGDGNMTSNAFFQWADYYKLPPDLLSSGNTMWLRFTSDSYNTRPGFSLTASSVSSRETVVCSPGELDCGHSVCIQSAWQCDNRRDCINGKDEQRCDEDREVYVTESEMALLASPRQSTYHYYSNNKDLTWIIQTEQGRRVRLIFSYFRTEYRYDVVRAGDGNSSADGAFFQWSWIKEPPDLLSSGSTMWLRFISDGSGRYNGFSLLAHSVPLNENLTCLSDEFDCGHSVCIRSEWQCDNIVDCLDGSDELNCGNINLTAVGTLHITPPWYRSFGLTPRNLDATWVIQTQEDRKILLTFSYFRTVFEDGIFRAGDGSNNANGTGVFFSWSGRRLAPSILSNGSAMWLSFETGKASVGQPFELQAASVPSTENITCSSSEFHCGHSVCLNGAWVCDGVSDCFGGVDERNCDSCEGRCFLDGPRLGACWCDDACVQFDDCCKDFRSVCKGQPDMELSTIQPEVIDECDPNSPSLNCDVNAICINNSRNYVCTCNQGYSGNGTSCTDTEAPNISCPANMTVYTACGKTFSSVALPDADSVSDNSGVFSVTIHIDGSTYNVSDTVSFYLEQSPYVLRYNATDESSGTSDCETYITVASVPDASFCEATGNPPNCICLSHEAPNCTCSSSYCGHDCSQSEDGTECTGPATPFPNCTDVDKCNPGHSGPRCDADEGSLQCPEVHNKCCNDGASPATVNWTLSGDNDPLGTDITCMNVKDGSTGTTSGGSFGVGTHHVVCSSASGGFSDCLISFSVSVYPNLWVPEVADQCTDPGKTTSTVTWDEVYAMDTGEVIIDCTDSGDGVDVSVTGGTFGPGLHTITCVATDDAGCMTPKSFKFSITQGNLIPYGPDVGDARLSDESQPNHTGEKDLISQTIYPPHFFPFCRGLSDKIYFTDNGVILLSEEPKLDKFSFPGAKSPSYSGTGKMITPLWADVNSNAFTDTSDVFWQVYRNDLGVNQAMLDVISAVVSTRYSDFRANWALVITWSNVRSNIVQVTTASLETVTFQAVLATDGTHGYAIINYDPCGWNWNPTLQPLNIIRGYTCGTSDEPVYIGSPNDSSFSPSDTVGNSGTLGRWIYKVDKLPDDFVNPRLSCYTWYKRQTPYPRFDAYYPPFADTCPCSLVSANFDWRFTKAPSDNDVPREPVVCFVRLFQFPGTPGPRCCYNVFTCDLLYGVRSPSIASVFERFPVSPVYYTEDLYQQWLDEEQQARNDCCFQSNLCHMYIEWRPLMTCRSYNPPVWVWFWGDPHIVTLDGLEYTFNGLGEYTLALIDDDEGQRVFELQSRTRRAVDTETGELSQATVYSGFAAEYIGELRVEIKLSSNATDLLTTVNGTVVTPTAEGLRFDNLLVMREEDPIKVSVMYSEHVTFAVGVNNSMANITVLLNQDFKGKTKGLLGVWDGEPNNDTLRRDGTLQPATGPNGKMLERDFFAFGETWRIAEEDSLFYYQSPEEAITP</sequence>
<feature type="domain" description="VWFD" evidence="18">
    <location>
        <begin position="1787"/>
        <end position="1991"/>
    </location>
</feature>
<feature type="disulfide bond" evidence="10">
    <location>
        <begin position="928"/>
        <end position="940"/>
    </location>
</feature>
<feature type="domain" description="SMB" evidence="16">
    <location>
        <begin position="961"/>
        <end position="1004"/>
    </location>
</feature>
<dbReference type="PANTHER" id="PTHR13802:SF52">
    <property type="entry name" value="MUCIN-4"/>
    <property type="match status" value="1"/>
</dbReference>
<dbReference type="CDD" id="cd00041">
    <property type="entry name" value="CUB"/>
    <property type="match status" value="5"/>
</dbReference>
<protein>
    <submittedName>
        <fullName evidence="20">Uncharacterized protein LOC110984806</fullName>
    </submittedName>
</protein>
<keyword evidence="3" id="KW-0812">Transmembrane</keyword>
<dbReference type="GO" id="GO:0071944">
    <property type="term" value="C:cell periphery"/>
    <property type="evidence" value="ECO:0007669"/>
    <property type="project" value="UniProtKB-ARBA"/>
</dbReference>
<dbReference type="Gene3D" id="2.10.25.10">
    <property type="entry name" value="Laminin"/>
    <property type="match status" value="1"/>
</dbReference>
<dbReference type="InterPro" id="IPR001212">
    <property type="entry name" value="Somatomedin_B_dom"/>
</dbReference>
<evidence type="ECO:0000256" key="1">
    <source>
        <dbReference type="ARBA" id="ARBA00004370"/>
    </source>
</evidence>
<evidence type="ECO:0000259" key="17">
    <source>
        <dbReference type="PROSITE" id="PS51220"/>
    </source>
</evidence>
<dbReference type="InterPro" id="IPR003886">
    <property type="entry name" value="NIDO_dom"/>
</dbReference>
<evidence type="ECO:0000256" key="8">
    <source>
        <dbReference type="ARBA" id="ARBA00023157"/>
    </source>
</evidence>
<evidence type="ECO:0000256" key="9">
    <source>
        <dbReference type="PROSITE-ProRule" id="PRU00076"/>
    </source>
</evidence>
<dbReference type="Pfam" id="PF00431">
    <property type="entry name" value="CUB"/>
    <property type="match status" value="4"/>
</dbReference>
<dbReference type="InterPro" id="IPR035914">
    <property type="entry name" value="Sperma_CUB_dom_sf"/>
</dbReference>
<dbReference type="SMART" id="SM00181">
    <property type="entry name" value="EGF"/>
    <property type="match status" value="3"/>
</dbReference>